<dbReference type="Gene3D" id="3.90.1200.10">
    <property type="match status" value="1"/>
</dbReference>
<dbReference type="Proteomes" id="UP000198701">
    <property type="component" value="Unassembled WGS sequence"/>
</dbReference>
<accession>A0A1G9C379</accession>
<gene>
    <name evidence="3" type="ORF">SAMN05216282_106129</name>
</gene>
<feature type="region of interest" description="Disordered" evidence="1">
    <location>
        <begin position="1"/>
        <end position="24"/>
    </location>
</feature>
<dbReference type="SUPFAM" id="SSF56112">
    <property type="entry name" value="Protein kinase-like (PK-like)"/>
    <property type="match status" value="1"/>
</dbReference>
<name>A0A1G9C379_9MICO</name>
<dbReference type="STRING" id="386301.SAMN05216282_106129"/>
<keyword evidence="3" id="KW-0808">Transferase</keyword>
<dbReference type="AlphaFoldDB" id="A0A1G9C379"/>
<dbReference type="GO" id="GO:0016301">
    <property type="term" value="F:kinase activity"/>
    <property type="evidence" value="ECO:0007669"/>
    <property type="project" value="UniProtKB-KW"/>
</dbReference>
<evidence type="ECO:0000259" key="2">
    <source>
        <dbReference type="Pfam" id="PF01636"/>
    </source>
</evidence>
<reference evidence="3 4" key="1">
    <citation type="submission" date="2016-10" db="EMBL/GenBank/DDBJ databases">
        <authorList>
            <person name="de Groot N.N."/>
        </authorList>
    </citation>
    <scope>NUCLEOTIDE SEQUENCE [LARGE SCALE GENOMIC DNA]</scope>
    <source>
        <strain evidence="3 4">CGMCC 1.5382</strain>
    </source>
</reference>
<organism evidence="3 4">
    <name type="scientific">Cryobacterium psychrotolerans</name>
    <dbReference type="NCBI Taxonomy" id="386301"/>
    <lineage>
        <taxon>Bacteria</taxon>
        <taxon>Bacillati</taxon>
        <taxon>Actinomycetota</taxon>
        <taxon>Actinomycetes</taxon>
        <taxon>Micrococcales</taxon>
        <taxon>Microbacteriaceae</taxon>
        <taxon>Cryobacterium</taxon>
    </lineage>
</organism>
<protein>
    <submittedName>
        <fullName evidence="3">Predicted kinase, aminoglycoside phosphotransferase (APT) family</fullName>
    </submittedName>
</protein>
<proteinExistence type="predicted"/>
<dbReference type="EMBL" id="FNFU01000006">
    <property type="protein sequence ID" value="SDK46117.1"/>
    <property type="molecule type" value="Genomic_DNA"/>
</dbReference>
<keyword evidence="4" id="KW-1185">Reference proteome</keyword>
<keyword evidence="3" id="KW-0418">Kinase</keyword>
<dbReference type="InterPro" id="IPR011009">
    <property type="entry name" value="Kinase-like_dom_sf"/>
</dbReference>
<feature type="domain" description="Aminoglycoside phosphotransferase" evidence="2">
    <location>
        <begin position="174"/>
        <end position="359"/>
    </location>
</feature>
<evidence type="ECO:0000256" key="1">
    <source>
        <dbReference type="SAM" id="MobiDB-lite"/>
    </source>
</evidence>
<dbReference type="Pfam" id="PF01636">
    <property type="entry name" value="APH"/>
    <property type="match status" value="1"/>
</dbReference>
<dbReference type="InterPro" id="IPR002575">
    <property type="entry name" value="Aminoglycoside_PTrfase"/>
</dbReference>
<evidence type="ECO:0000313" key="3">
    <source>
        <dbReference type="EMBL" id="SDK46117.1"/>
    </source>
</evidence>
<evidence type="ECO:0000313" key="4">
    <source>
        <dbReference type="Proteomes" id="UP000198701"/>
    </source>
</evidence>
<sequence length="441" mass="47287">MGLEQAAGMRNFSRPAPPGLAPWADTECMREQPLTTPDRTEPDEATRGILEAVAESVGMTLVASRQLTLENTTRGFASGHELELCSNAGARETHIVYLETNPTKREREGVLTFRDEESGERIAVWLYPRDPELPALPAAVFPEAATTLLRRLGLDPSAVTLTVVAYRPGKRAVVRVEAPEFTVFLKVVRPAVAEDLHARYSLWRLEGVPVPRSLGWSADGFIAFAPLAGTEASQLIADLQPGAFLDAIDDLTARIGAIPSAGAARKSLAERLPWYLDRLLALLPEHTASITRIGEAIARVRERAGAATPVTIHGDLHVGQVFVDPQHPSRITGVLDIDTAGLGDPADDAAAFYAHLVVTAQHHRSRGDDDTAEKCLFLAERARDRWSGRADAGFALRARPIAATHLLGHILTSGAHGAELLAAAESLVAGALVAGAQDRSV</sequence>